<evidence type="ECO:0000256" key="6">
    <source>
        <dbReference type="ARBA" id="ARBA00022989"/>
    </source>
</evidence>
<dbReference type="GO" id="GO:1990748">
    <property type="term" value="P:cellular detoxification"/>
    <property type="evidence" value="ECO:0007669"/>
    <property type="project" value="Ensembl"/>
</dbReference>
<dbReference type="GO" id="GO:0015870">
    <property type="term" value="P:acetylcholine transport"/>
    <property type="evidence" value="ECO:0007669"/>
    <property type="project" value="Ensembl"/>
</dbReference>
<dbReference type="GO" id="GO:0015651">
    <property type="term" value="F:quaternary ammonium group transmembrane transporter activity"/>
    <property type="evidence" value="ECO:0007669"/>
    <property type="project" value="Ensembl"/>
</dbReference>
<dbReference type="GO" id="GO:0016324">
    <property type="term" value="C:apical plasma membrane"/>
    <property type="evidence" value="ECO:0007669"/>
    <property type="project" value="Ensembl"/>
</dbReference>
<comment type="subcellular location">
    <subcellularLocation>
        <location evidence="10">Basal cell membrane</location>
        <topology evidence="10">Multi-pass membrane protein</topology>
    </subcellularLocation>
    <subcellularLocation>
        <location evidence="1">Basolateral cell membrane</location>
        <topology evidence="1">Multi-pass membrane protein</topology>
    </subcellularLocation>
</comment>
<evidence type="ECO:0000256" key="25">
    <source>
        <dbReference type="SAM" id="Phobius"/>
    </source>
</evidence>
<organism evidence="27 28">
    <name type="scientific">Propithecus coquereli</name>
    <name type="common">Coquerel's sifaka</name>
    <name type="synonym">Propithecus verreauxi coquereli</name>
    <dbReference type="NCBI Taxonomy" id="379532"/>
    <lineage>
        <taxon>Eukaryota</taxon>
        <taxon>Metazoa</taxon>
        <taxon>Chordata</taxon>
        <taxon>Craniata</taxon>
        <taxon>Vertebrata</taxon>
        <taxon>Euteleostomi</taxon>
        <taxon>Mammalia</taxon>
        <taxon>Eutheria</taxon>
        <taxon>Euarchontoglires</taxon>
        <taxon>Primates</taxon>
        <taxon>Strepsirrhini</taxon>
        <taxon>Lemuriformes</taxon>
        <taxon>Indriidae</taxon>
        <taxon>Propithecus</taxon>
    </lineage>
</organism>
<evidence type="ECO:0000256" key="8">
    <source>
        <dbReference type="ARBA" id="ARBA00023136"/>
    </source>
</evidence>
<feature type="transmembrane region" description="Helical" evidence="25">
    <location>
        <begin position="201"/>
        <end position="224"/>
    </location>
</feature>
<dbReference type="GO" id="GO:0042910">
    <property type="term" value="F:xenobiotic transmembrane transporter activity"/>
    <property type="evidence" value="ECO:0007669"/>
    <property type="project" value="Ensembl"/>
</dbReference>
<reference evidence="27" key="1">
    <citation type="submission" date="2025-08" db="UniProtKB">
        <authorList>
            <consortium name="Ensembl"/>
        </authorList>
    </citation>
    <scope>IDENTIFICATION</scope>
</reference>
<dbReference type="NCBIfam" id="TIGR00898">
    <property type="entry name" value="2A0119"/>
    <property type="match status" value="1"/>
</dbReference>
<dbReference type="CTD" id="6582"/>
<dbReference type="Pfam" id="PF00083">
    <property type="entry name" value="Sugar_tr"/>
    <property type="match status" value="1"/>
</dbReference>
<dbReference type="InterPro" id="IPR036259">
    <property type="entry name" value="MFS_trans_sf"/>
</dbReference>
<reference evidence="27" key="2">
    <citation type="submission" date="2025-09" db="UniProtKB">
        <authorList>
            <consortium name="Ensembl"/>
        </authorList>
    </citation>
    <scope>IDENTIFICATION</scope>
</reference>
<dbReference type="GO" id="GO:0015220">
    <property type="term" value="F:choline transmembrane transporter activity"/>
    <property type="evidence" value="ECO:0007669"/>
    <property type="project" value="Ensembl"/>
</dbReference>
<dbReference type="GO" id="GO:0098793">
    <property type="term" value="C:presynapse"/>
    <property type="evidence" value="ECO:0007669"/>
    <property type="project" value="GOC"/>
</dbReference>
<comment type="catalytic activity">
    <reaction evidence="18">
        <text>spermidine(in) = spermidine(out)</text>
        <dbReference type="Rhea" id="RHEA:35039"/>
        <dbReference type="ChEBI" id="CHEBI:57834"/>
    </reaction>
</comment>
<feature type="domain" description="Major facilitator superfamily (MFS) profile" evidence="26">
    <location>
        <begin position="100"/>
        <end position="518"/>
    </location>
</feature>
<feature type="transmembrane region" description="Helical" evidence="25">
    <location>
        <begin position="150"/>
        <end position="170"/>
    </location>
</feature>
<evidence type="ECO:0000256" key="10">
    <source>
        <dbReference type="ARBA" id="ARBA00034696"/>
    </source>
</evidence>
<dbReference type="RefSeq" id="XP_012502260.1">
    <property type="nucleotide sequence ID" value="XM_012646806.1"/>
</dbReference>
<evidence type="ECO:0000256" key="7">
    <source>
        <dbReference type="ARBA" id="ARBA00023065"/>
    </source>
</evidence>
<dbReference type="OMA" id="DLQWLKV"/>
<evidence type="ECO:0000256" key="12">
    <source>
        <dbReference type="ARBA" id="ARBA00035897"/>
    </source>
</evidence>
<evidence type="ECO:0000256" key="5">
    <source>
        <dbReference type="ARBA" id="ARBA00022692"/>
    </source>
</evidence>
<dbReference type="GO" id="GO:0006812">
    <property type="term" value="P:monoatomic cation transport"/>
    <property type="evidence" value="ECO:0007669"/>
    <property type="project" value="Ensembl"/>
</dbReference>
<dbReference type="GO" id="GO:0016323">
    <property type="term" value="C:basolateral plasma membrane"/>
    <property type="evidence" value="ECO:0007669"/>
    <property type="project" value="UniProtKB-SubCell"/>
</dbReference>
<evidence type="ECO:0000259" key="26">
    <source>
        <dbReference type="PROSITE" id="PS50850"/>
    </source>
</evidence>
<dbReference type="SUPFAM" id="SSF103473">
    <property type="entry name" value="MFS general substrate transporter"/>
    <property type="match status" value="1"/>
</dbReference>
<keyword evidence="3" id="KW-0813">Transport</keyword>
<evidence type="ECO:0000256" key="23">
    <source>
        <dbReference type="ARBA" id="ARBA00036978"/>
    </source>
</evidence>
<evidence type="ECO:0000256" key="9">
    <source>
        <dbReference type="ARBA" id="ARBA00023180"/>
    </source>
</evidence>
<protein>
    <submittedName>
        <fullName evidence="27">Solute carrier family 22 member 2</fullName>
    </submittedName>
</protein>
<feature type="transmembrane region" description="Helical" evidence="25">
    <location>
        <begin position="263"/>
        <end position="282"/>
    </location>
</feature>
<dbReference type="GO" id="GO:0015132">
    <property type="term" value="F:prostaglandin transmembrane transporter activity"/>
    <property type="evidence" value="ECO:0007669"/>
    <property type="project" value="Ensembl"/>
</dbReference>
<dbReference type="GO" id="GO:0005275">
    <property type="term" value="F:amine transmembrane transporter activity"/>
    <property type="evidence" value="ECO:0007669"/>
    <property type="project" value="Ensembl"/>
</dbReference>
<keyword evidence="5 25" id="KW-0812">Transmembrane</keyword>
<comment type="catalytic activity">
    <reaction evidence="23">
        <text>prostaglandin F2alpha(out) = prostaglandin F2alpha(in)</text>
        <dbReference type="Rhea" id="RHEA:50988"/>
        <dbReference type="ChEBI" id="CHEBI:57404"/>
    </reaction>
</comment>
<comment type="catalytic activity">
    <reaction evidence="16">
        <text>serotonin(out) = serotonin(in)</text>
        <dbReference type="Rhea" id="RHEA:73867"/>
        <dbReference type="ChEBI" id="CHEBI:350546"/>
    </reaction>
</comment>
<dbReference type="GO" id="GO:0051615">
    <property type="term" value="P:histamine uptake"/>
    <property type="evidence" value="ECO:0007669"/>
    <property type="project" value="Ensembl"/>
</dbReference>
<evidence type="ECO:0000256" key="3">
    <source>
        <dbReference type="ARBA" id="ARBA00022448"/>
    </source>
</evidence>
<dbReference type="InterPro" id="IPR005828">
    <property type="entry name" value="MFS_sugar_transport-like"/>
</dbReference>
<evidence type="ECO:0000256" key="20">
    <source>
        <dbReference type="ARBA" id="ARBA00036754"/>
    </source>
</evidence>
<dbReference type="GO" id="GO:0005277">
    <property type="term" value="F:acetylcholine transmembrane transporter activity"/>
    <property type="evidence" value="ECO:0007669"/>
    <property type="project" value="Ensembl"/>
</dbReference>
<dbReference type="FunFam" id="1.20.1250.20:FF:000148">
    <property type="entry name" value="Solute carrier family 22 member 2"/>
    <property type="match status" value="1"/>
</dbReference>
<dbReference type="GO" id="GO:0090494">
    <property type="term" value="P:dopamine uptake"/>
    <property type="evidence" value="ECO:0007669"/>
    <property type="project" value="Ensembl"/>
</dbReference>
<evidence type="ECO:0000313" key="27">
    <source>
        <dbReference type="Ensembl" id="ENSPCOP00000022858.1"/>
    </source>
</evidence>
<name>A0A2K6G9C9_PROCO</name>
<evidence type="ECO:0000256" key="24">
    <source>
        <dbReference type="ARBA" id="ARBA00037001"/>
    </source>
</evidence>
<keyword evidence="7" id="KW-0406">Ion transport</keyword>
<dbReference type="KEGG" id="pcoq:105812380"/>
<keyword evidence="8 25" id="KW-0472">Membrane</keyword>
<feature type="transmembrane region" description="Helical" evidence="25">
    <location>
        <begin position="375"/>
        <end position="397"/>
    </location>
</feature>
<comment type="catalytic activity">
    <reaction evidence="22">
        <text>thiamine(in) = thiamine(out)</text>
        <dbReference type="Rhea" id="RHEA:34919"/>
        <dbReference type="ChEBI" id="CHEBI:18385"/>
    </reaction>
</comment>
<dbReference type="GO" id="GO:0008504">
    <property type="term" value="F:monoamine transmembrane transporter activity"/>
    <property type="evidence" value="ECO:0007669"/>
    <property type="project" value="Ensembl"/>
</dbReference>
<comment type="catalytic activity">
    <reaction evidence="15">
        <text>prostaglandin E2(out) = prostaglandin E2(in)</text>
        <dbReference type="Rhea" id="RHEA:50984"/>
        <dbReference type="ChEBI" id="CHEBI:606564"/>
    </reaction>
</comment>
<feature type="transmembrane region" description="Helical" evidence="25">
    <location>
        <begin position="404"/>
        <end position="423"/>
    </location>
</feature>
<feature type="transmembrane region" description="Helical" evidence="25">
    <location>
        <begin position="490"/>
        <end position="513"/>
    </location>
</feature>
<comment type="catalytic activity">
    <reaction evidence="13">
        <text>L-histidyl-L-proline diketopiperazine(in) = L-histidyl-L-proline diketopiperazine(out)</text>
        <dbReference type="Rhea" id="RHEA:74787"/>
        <dbReference type="ChEBI" id="CHEBI:90039"/>
    </reaction>
</comment>
<feature type="transmembrane region" description="Helical" evidence="25">
    <location>
        <begin position="429"/>
        <end position="452"/>
    </location>
</feature>
<evidence type="ECO:0000256" key="13">
    <source>
        <dbReference type="ARBA" id="ARBA00035901"/>
    </source>
</evidence>
<sequence length="554" mass="62079">MPTVDDILEHIGGFHFFQKQTFFLLALLSAAFAPIYVGIVFLGFTPDHHCRSPGVADLSRRCGWSRAEELNYTVPGPGPAGEAFPRQCRRYEVDWNQSALRCVDPLAGLAANRSHLPLGPCEHGWVYDTPGSSVVTEFNLVCANSWMLDLFQSSVNAGFFIGSVGIGYIADRFGRKLCLLITILINATSGVLMAISPNYTWMLIFRLIQGLVSKAGWLIGYILITEFVGPSYRRTVGILYQAAFTVGLLVLTGVAYALPHWRWLQFAVTLPNFCFLLYYWYIPESPRWLISQNKNAKAMRIIKHIAKKNGKSLPVSLQSLRPDEEVDEKLNPSFLDLVRTPQIRKRTLILMYNWFTSSVLYQGLIMHVGLAGDNIYLDFFYSALVEFPAAFMIILTIDRIGRRYPWAVSNMVAGAACLASAFIPDDLRWLKTIVACLGRMGITMAFQMVCLVNTELFPTFIRNLGVHVCSSLCDIGGIIAPFLVFRLTDVWLELPLVVFAVFGLVAGGLVLLLPETKGEALPETIEEAENMQRPRKNKEKKIYLQVKRLDVPLG</sequence>
<dbReference type="STRING" id="379532.ENSPCOP00000022858"/>
<feature type="transmembrane region" description="Helical" evidence="25">
    <location>
        <begin position="236"/>
        <end position="257"/>
    </location>
</feature>
<dbReference type="Ensembl" id="ENSPCOT00000033533.1">
    <property type="protein sequence ID" value="ENSPCOP00000022858.1"/>
    <property type="gene ID" value="ENSPCOG00000023545.1"/>
</dbReference>
<dbReference type="GO" id="GO:0048241">
    <property type="term" value="P:epinephrine transport"/>
    <property type="evidence" value="ECO:0007669"/>
    <property type="project" value="Ensembl"/>
</dbReference>
<dbReference type="Gene3D" id="1.20.1250.20">
    <property type="entry name" value="MFS general substrate transporter like domains"/>
    <property type="match status" value="1"/>
</dbReference>
<evidence type="ECO:0000256" key="4">
    <source>
        <dbReference type="ARBA" id="ARBA00022475"/>
    </source>
</evidence>
<dbReference type="AlphaFoldDB" id="A0A2K6G9C9"/>
<dbReference type="PROSITE" id="PS50850">
    <property type="entry name" value="MFS"/>
    <property type="match status" value="1"/>
</dbReference>
<dbReference type="CDD" id="cd17379">
    <property type="entry name" value="MFS_SLC22A1_2_3"/>
    <property type="match status" value="1"/>
</dbReference>
<dbReference type="GO" id="GO:0015214">
    <property type="term" value="F:pyrimidine nucleoside transmembrane transporter activity"/>
    <property type="evidence" value="ECO:0007669"/>
    <property type="project" value="Ensembl"/>
</dbReference>
<keyword evidence="9" id="KW-0325">Glycoprotein</keyword>
<evidence type="ECO:0000256" key="15">
    <source>
        <dbReference type="ARBA" id="ARBA00036345"/>
    </source>
</evidence>
<comment type="catalytic activity">
    <reaction evidence="19">
        <text>(R)-salsolinol(in) = (R)-salsolinol(out)</text>
        <dbReference type="Rhea" id="RHEA:74791"/>
        <dbReference type="ChEBI" id="CHEBI:194082"/>
    </reaction>
</comment>
<dbReference type="InterPro" id="IPR005829">
    <property type="entry name" value="Sugar_transporter_CS"/>
</dbReference>
<dbReference type="InterPro" id="IPR020846">
    <property type="entry name" value="MFS_dom"/>
</dbReference>
<accession>A0A2K6G9C9</accession>
<dbReference type="GO" id="GO:0015489">
    <property type="term" value="F:putrescine transmembrane transporter activity"/>
    <property type="evidence" value="ECO:0007669"/>
    <property type="project" value="Ensembl"/>
</dbReference>
<dbReference type="GO" id="GO:0061459">
    <property type="term" value="F:L-arginine transmembrane transporter activity"/>
    <property type="evidence" value="ECO:0007669"/>
    <property type="project" value="Ensembl"/>
</dbReference>
<feature type="transmembrane region" description="Helical" evidence="25">
    <location>
        <begin position="464"/>
        <end position="484"/>
    </location>
</feature>
<evidence type="ECO:0000256" key="2">
    <source>
        <dbReference type="ARBA" id="ARBA00009203"/>
    </source>
</evidence>
<comment type="catalytic activity">
    <reaction evidence="20">
        <text>guanidine(out) = guanidine(in)</text>
        <dbReference type="Rhea" id="RHEA:73883"/>
        <dbReference type="ChEBI" id="CHEBI:30087"/>
    </reaction>
</comment>
<evidence type="ECO:0000256" key="21">
    <source>
        <dbReference type="ARBA" id="ARBA00036778"/>
    </source>
</evidence>
<comment type="catalytic activity">
    <reaction evidence="11">
        <text>1-methylnicotinamide(out) = 1-methylnicotinamide(in)</text>
        <dbReference type="Rhea" id="RHEA:73859"/>
        <dbReference type="ChEBI" id="CHEBI:16797"/>
    </reaction>
</comment>
<keyword evidence="4" id="KW-1003">Cell membrane</keyword>
<dbReference type="InterPro" id="IPR004749">
    <property type="entry name" value="Orgcat_transp/SVOP"/>
</dbReference>
<dbReference type="GeneID" id="105812380"/>
<evidence type="ECO:0000313" key="28">
    <source>
        <dbReference type="Proteomes" id="UP000233160"/>
    </source>
</evidence>
<dbReference type="GO" id="GO:0051610">
    <property type="term" value="P:serotonin uptake"/>
    <property type="evidence" value="ECO:0007669"/>
    <property type="project" value="Ensembl"/>
</dbReference>
<keyword evidence="6 25" id="KW-1133">Transmembrane helix</keyword>
<dbReference type="Proteomes" id="UP000233160">
    <property type="component" value="Unassembled WGS sequence"/>
</dbReference>
<dbReference type="GO" id="GO:0072530">
    <property type="term" value="P:purine-containing compound transmembrane transport"/>
    <property type="evidence" value="ECO:0007669"/>
    <property type="project" value="UniProtKB-ARBA"/>
</dbReference>
<evidence type="ECO:0000256" key="16">
    <source>
        <dbReference type="ARBA" id="ARBA00036470"/>
    </source>
</evidence>
<dbReference type="PANTHER" id="PTHR24064">
    <property type="entry name" value="SOLUTE CARRIER FAMILY 22 MEMBER"/>
    <property type="match status" value="1"/>
</dbReference>
<evidence type="ECO:0000256" key="19">
    <source>
        <dbReference type="ARBA" id="ARBA00036661"/>
    </source>
</evidence>
<evidence type="ECO:0000256" key="14">
    <source>
        <dbReference type="ARBA" id="ARBA00035928"/>
    </source>
</evidence>
<feature type="transmembrane region" description="Helical" evidence="25">
    <location>
        <begin position="21"/>
        <end position="44"/>
    </location>
</feature>
<evidence type="ECO:0000256" key="1">
    <source>
        <dbReference type="ARBA" id="ARBA00004554"/>
    </source>
</evidence>
<dbReference type="GO" id="GO:0097638">
    <property type="term" value="P:L-arginine import across plasma membrane"/>
    <property type="evidence" value="ECO:0007669"/>
    <property type="project" value="Ensembl"/>
</dbReference>
<dbReference type="GeneTree" id="ENSGT00940000155089"/>
<dbReference type="GO" id="GO:0140115">
    <property type="term" value="P:export across plasma membrane"/>
    <property type="evidence" value="ECO:0007669"/>
    <property type="project" value="Ensembl"/>
</dbReference>
<dbReference type="OrthoDB" id="5141738at2759"/>
<comment type="catalytic activity">
    <reaction evidence="17">
        <text>dopamine(out) = dopamine(in)</text>
        <dbReference type="Rhea" id="RHEA:73863"/>
        <dbReference type="ChEBI" id="CHEBI:59905"/>
    </reaction>
</comment>
<evidence type="ECO:0000256" key="17">
    <source>
        <dbReference type="ARBA" id="ARBA00036483"/>
    </source>
</evidence>
<dbReference type="PROSITE" id="PS00216">
    <property type="entry name" value="SUGAR_TRANSPORT_1"/>
    <property type="match status" value="2"/>
</dbReference>
<evidence type="ECO:0000256" key="11">
    <source>
        <dbReference type="ARBA" id="ARBA00035834"/>
    </source>
</evidence>
<dbReference type="GO" id="GO:0019534">
    <property type="term" value="F:toxin transmembrane transporter activity"/>
    <property type="evidence" value="ECO:0007669"/>
    <property type="project" value="Ensembl"/>
</dbReference>
<dbReference type="GO" id="GO:0015234">
    <property type="term" value="F:thiamine transmembrane transporter activity"/>
    <property type="evidence" value="ECO:0007669"/>
    <property type="project" value="Ensembl"/>
</dbReference>
<dbReference type="GO" id="GO:0015562">
    <property type="term" value="F:efflux transmembrane transporter activity"/>
    <property type="evidence" value="ECO:0007669"/>
    <property type="project" value="Ensembl"/>
</dbReference>
<evidence type="ECO:0000256" key="22">
    <source>
        <dbReference type="ARBA" id="ARBA00036839"/>
    </source>
</evidence>
<comment type="catalytic activity">
    <reaction evidence="12">
        <text>(R)-adrenaline(out) = (R)-adrenaline(in)</text>
        <dbReference type="Rhea" id="RHEA:73875"/>
        <dbReference type="ChEBI" id="CHEBI:71406"/>
    </reaction>
</comment>
<proteinExistence type="inferred from homology"/>
<feature type="transmembrane region" description="Helical" evidence="25">
    <location>
        <begin position="177"/>
        <end position="195"/>
    </location>
</feature>
<comment type="catalytic activity">
    <reaction evidence="14">
        <text>putrescine(out) = putrescine(in)</text>
        <dbReference type="Rhea" id="RHEA:72135"/>
        <dbReference type="ChEBI" id="CHEBI:326268"/>
    </reaction>
</comment>
<evidence type="ECO:0000256" key="18">
    <source>
        <dbReference type="ARBA" id="ARBA00036490"/>
    </source>
</evidence>
<keyword evidence="28" id="KW-1185">Reference proteome</keyword>
<comment type="similarity">
    <text evidence="2">Belongs to the major facilitator (TC 2.A.1) superfamily. Organic cation transporter (TC 2.A.1.19) family.</text>
</comment>
<dbReference type="GO" id="GO:0051620">
    <property type="term" value="P:norepinephrine uptake"/>
    <property type="evidence" value="ECO:0007669"/>
    <property type="project" value="Ensembl"/>
</dbReference>
<comment type="catalytic activity">
    <reaction evidence="24">
        <text>histamine(out) = histamine(in)</text>
        <dbReference type="Rhea" id="RHEA:73879"/>
        <dbReference type="ChEBI" id="CHEBI:58432"/>
    </reaction>
</comment>
<gene>
    <name evidence="27" type="primary">SLC22A2</name>
</gene>
<comment type="catalytic activity">
    <reaction evidence="21">
        <text>acetylcholine(in) = acetylcholine(out)</text>
        <dbReference type="Rhea" id="RHEA:74663"/>
        <dbReference type="ChEBI" id="CHEBI:15355"/>
    </reaction>
</comment>
<feature type="transmembrane region" description="Helical" evidence="25">
    <location>
        <begin position="349"/>
        <end position="369"/>
    </location>
</feature>